<keyword evidence="10" id="KW-0967">Endosome</keyword>
<feature type="repeat" description="LDL-receptor class B" evidence="19">
    <location>
        <begin position="1617"/>
        <end position="1661"/>
    </location>
</feature>
<feature type="chain" id="PRO_5037411204" evidence="21">
    <location>
        <begin position="19"/>
        <end position="1834"/>
    </location>
</feature>
<protein>
    <submittedName>
        <fullName evidence="25">Uncharacterized protein</fullName>
    </submittedName>
</protein>
<keyword evidence="7" id="KW-0812">Transmembrane</keyword>
<dbReference type="Gene3D" id="2.120.10.30">
    <property type="entry name" value="TolB, C-terminal domain"/>
    <property type="match status" value="3"/>
</dbReference>
<dbReference type="InterPro" id="IPR023415">
    <property type="entry name" value="LDLR_class-A_CS"/>
</dbReference>
<evidence type="ECO:0000256" key="17">
    <source>
        <dbReference type="ARBA" id="ARBA00046273"/>
    </source>
</evidence>
<evidence type="ECO:0000313" key="24">
    <source>
        <dbReference type="Proteomes" id="UP000887574"/>
    </source>
</evidence>
<feature type="repeat" description="LDL-receptor class B" evidence="19">
    <location>
        <begin position="472"/>
        <end position="514"/>
    </location>
</feature>
<feature type="disulfide bond" evidence="18">
    <location>
        <begin position="1121"/>
        <end position="1133"/>
    </location>
</feature>
<evidence type="ECO:0000256" key="20">
    <source>
        <dbReference type="SAM" id="MobiDB-lite"/>
    </source>
</evidence>
<feature type="disulfide bond" evidence="18">
    <location>
        <begin position="1128"/>
        <end position="1146"/>
    </location>
</feature>
<evidence type="ECO:0000259" key="22">
    <source>
        <dbReference type="SMART" id="SM00179"/>
    </source>
</evidence>
<dbReference type="InterPro" id="IPR036055">
    <property type="entry name" value="LDL_receptor-like_sf"/>
</dbReference>
<comment type="subcellular location">
    <subcellularLocation>
        <location evidence="1">Cell membrane</location>
        <topology evidence="1">Single-pass type I membrane protein</topology>
    </subcellularLocation>
    <subcellularLocation>
        <location evidence="17">Endosome lumen</location>
    </subcellularLocation>
</comment>
<dbReference type="PANTHER" id="PTHR22722:SF14">
    <property type="entry name" value="MEGALIN, ISOFORM A"/>
    <property type="match status" value="1"/>
</dbReference>
<keyword evidence="6" id="KW-0254">Endocytosis</keyword>
<feature type="disulfide bond" evidence="18">
    <location>
        <begin position="87"/>
        <end position="102"/>
    </location>
</feature>
<feature type="disulfide bond" evidence="18">
    <location>
        <begin position="1169"/>
        <end position="1187"/>
    </location>
</feature>
<feature type="disulfide bond" evidence="18">
    <location>
        <begin position="1038"/>
        <end position="1056"/>
    </location>
</feature>
<sequence length="1834" mass="205415">MGLAIALLLVLLARALDGVNPETILHSVQVDAPPAPPTRSQPVGGGSKDGRVMPSFSGIVNRNGQTVCTESEFRCDNGHCIRLEWKCDGSGDCANGEDEKDCPHPGCKSDQWQCDKYEWHSVSCIAEYQRCDNITDCADGSDERDCPGRNVTCDVPDGSVFQCADGRQCFEVSKKCDGLYDCRDLSDEKESCGHNHTACFQYQFRCADRTQCIQRSWVCDGTADCSDKSDEPETCEFKACQPGDFRCKNKRCVPVKFRCDYYDDCGDNSDEEGCGEYKCPPDMWPCPTLVIASRRAGYVMASPTVLMGLTKKHVPTIYVLALAVKQAGYSLDQRFKRTCSDINECTEFGYCDQTCQNHRPGFTCGCLGSCFKLQMLHGPESASNMTIRGYCISQEPEKMRLYVARREGLYIINPNNKEEQAKRITTGEFIYGVDYDYVNQKIFWTDRLSHSAWRADITESGDIEHIKKLDLKNVYIVESGSRRIDVSNYDGDKRTVLLADGMTLPLDIALDPIRGDMFFSNQFKLETCAMDGTRRRVLVDTHTHQVSGVAVDIAAKRVYWAAGCFRYEFSSSSICLTIFDQYLYWTDWTRLGVMRVEKFVSNSEVIWSNRENNVFPMGIAAYHPMAQPGPQHSECFQQTIENPCQTADCQSMCILSKDAGGFGVGYRCACPIGQKLVDGKRCVPSIDYLLFSSNKVVRGIYPDMLQNALAEAILPISPISQRRIGMYFAVECDVHGSSFFYADIMDNTVYRVKPDGEGSAPILVTHNDGLISMSFDWLSKQLYYVDNIRNSLEVVKVTEQGLVHPDQLIRRQLLVKLRDPVAVVVHPFKGALFFAEAERPARIWRCNSDASNCQVIRNTTLGRPSGMVIDHAENRLCIGDSLLKYIACMDFDGNNWTVLPVDSPIPVALTILGDQFYYVHQRPYSIRKVSKRFGGSGRIVRDFSKEERSIFSLKGCSMENQPSVGSDPHQQHPCHDHDCTHLCFAVPNTEKSSDAQDLVRMCACKQGYKVNPENSRACIKDSTEAIEPLCPRNGPFQCANGRCVPTEWRCDGEDDCLDGSDELDDNGHNCFKETECPESTIRCNNTKKCIPQQYACDGDNDCGDYSDEDARYCKSGQRPTCGAKKFSCDNHRCIPEQWKCDSDNDCGDGSDEKLEFCQNATCAANQFTCGNGRCIPVYWLCDGDNDCYDATDEDKERCPPIQCRADQFRCNRGRQCIPLKNHCDGQDDCDDASDEDSCLLVEGKCSSDQFKCVTSGVCIPSAWKCDGQMDCDDGSDEPSTACGTNECAADHHKCDNGRCIFNTWLCDGENDCGDNSDESEKHGCMRTPQFSFKCPFEHVPCYNAPEQCIPYHQLCDGKDHCPGATDEGGRCSRDLCAADRAGCQFKCHNSPEGPLCSCPTGEQLINKTRCEPENECLDSRSCSQKCTDEKHGFTCSCDPDYVLAPDKRTCKVAENRTDMRIYVSNRNRIYWSDNTLENWRTFAAQVENAVAIAWDSVADRIYWSDIRDKRIYSATRNGTDVQVFVSQGLDITEGIAVDWIGRNLYWVDSSLNTIEVGSIDKAAEGIALDPRVALMFWTDWGQHPRIERANMDGTDRKIIVDTKIYWPNTIALDYTTNRVYFADSKLDYIDFVNYDGTGRTQVLASPKFVQHPHAMAIFEDMIYYSDRRLQRLQFYPKYPNGTSTEYPSHTFSKALGVVAIHPVLQPTIAKNPCRNSPCSHICLLTKNEGFTCLCPMGHKLNADNSCAPDSKPFLLLVQKTNIFGVSLDKSINGTPELAGIVPISGLSNAYDADLNPTSNEVHFSLGNSTNEIDRGRNLGPIPYNKPFRVPFTLY</sequence>
<dbReference type="InterPro" id="IPR011042">
    <property type="entry name" value="6-blade_b-propeller_TolB-like"/>
</dbReference>
<dbReference type="InterPro" id="IPR000742">
    <property type="entry name" value="EGF"/>
</dbReference>
<accession>A0A915ELT1</accession>
<dbReference type="GO" id="GO:0031904">
    <property type="term" value="C:endosome lumen"/>
    <property type="evidence" value="ECO:0007669"/>
    <property type="project" value="UniProtKB-SubCell"/>
</dbReference>
<keyword evidence="15" id="KW-0675">Receptor</keyword>
<dbReference type="SUPFAM" id="SSF57424">
    <property type="entry name" value="LDL receptor-like module"/>
    <property type="match status" value="12"/>
</dbReference>
<dbReference type="GO" id="GO:0005509">
    <property type="term" value="F:calcium ion binding"/>
    <property type="evidence" value="ECO:0007669"/>
    <property type="project" value="InterPro"/>
</dbReference>
<keyword evidence="24" id="KW-1185">Reference proteome</keyword>
<evidence type="ECO:0000259" key="23">
    <source>
        <dbReference type="SMART" id="SM00181"/>
    </source>
</evidence>
<evidence type="ECO:0000256" key="21">
    <source>
        <dbReference type="SAM" id="SignalP"/>
    </source>
</evidence>
<feature type="domain" description="EGF-like calcium-binding" evidence="22">
    <location>
        <begin position="1709"/>
        <end position="1747"/>
    </location>
</feature>
<dbReference type="GO" id="GO:0043235">
    <property type="term" value="C:receptor complex"/>
    <property type="evidence" value="ECO:0007669"/>
    <property type="project" value="TreeGrafter"/>
</dbReference>
<feature type="domain" description="EGF-like" evidence="23">
    <location>
        <begin position="643"/>
        <end position="683"/>
    </location>
</feature>
<comment type="similarity">
    <text evidence="2">Belongs to the LDLR family.</text>
</comment>
<evidence type="ECO:0000256" key="5">
    <source>
        <dbReference type="ARBA" id="ARBA00022553"/>
    </source>
</evidence>
<feature type="disulfide bond" evidence="18">
    <location>
        <begin position="1223"/>
        <end position="1238"/>
    </location>
</feature>
<dbReference type="FunFam" id="2.120.10.30:FF:000241">
    <property type="entry name" value="Low-density lipoprotein receptor-related protein 6"/>
    <property type="match status" value="1"/>
</dbReference>
<feature type="disulfide bond" evidence="18">
    <location>
        <begin position="240"/>
        <end position="252"/>
    </location>
</feature>
<feature type="domain" description="EGF-like" evidence="23">
    <location>
        <begin position="1375"/>
        <end position="1411"/>
    </location>
</feature>
<keyword evidence="12" id="KW-1133">Transmembrane helix</keyword>
<dbReference type="PROSITE" id="PS50068">
    <property type="entry name" value="LDLRA_2"/>
    <property type="match status" value="13"/>
</dbReference>
<dbReference type="InterPro" id="IPR002172">
    <property type="entry name" value="LDrepeatLR_classA_rpt"/>
</dbReference>
<dbReference type="SMART" id="SM00179">
    <property type="entry name" value="EGF_CA"/>
    <property type="match status" value="4"/>
</dbReference>
<dbReference type="PROSITE" id="PS51120">
    <property type="entry name" value="LDLRB"/>
    <property type="match status" value="4"/>
</dbReference>
<dbReference type="FunFam" id="2.10.25.10:FF:000009">
    <property type="entry name" value="Low-density lipoprotein receptor isoform 1"/>
    <property type="match status" value="1"/>
</dbReference>
<dbReference type="Gene3D" id="2.10.25.10">
    <property type="entry name" value="Laminin"/>
    <property type="match status" value="3"/>
</dbReference>
<feature type="disulfide bond" evidence="18">
    <location>
        <begin position="1294"/>
        <end position="1312"/>
    </location>
</feature>
<evidence type="ECO:0000256" key="3">
    <source>
        <dbReference type="ARBA" id="ARBA00022475"/>
    </source>
</evidence>
<feature type="domain" description="EGF-like" evidence="23">
    <location>
        <begin position="1120"/>
        <end position="1158"/>
    </location>
</feature>
<dbReference type="FunFam" id="4.10.400.10:FF:000005">
    <property type="entry name" value="low-density lipoprotein receptor-related protein 1B"/>
    <property type="match status" value="1"/>
</dbReference>
<dbReference type="FunFam" id="4.10.400.10:FF:000045">
    <property type="entry name" value="Low-density lipoprotein receptor-related protein 2"/>
    <property type="match status" value="1"/>
</dbReference>
<dbReference type="SUPFAM" id="SSF63825">
    <property type="entry name" value="YWTD domain"/>
    <property type="match status" value="3"/>
</dbReference>
<dbReference type="InterPro" id="IPR001881">
    <property type="entry name" value="EGF-like_Ca-bd_dom"/>
</dbReference>
<dbReference type="PROSITE" id="PS00599">
    <property type="entry name" value="AA_TRANSFER_CLASS_2"/>
    <property type="match status" value="1"/>
</dbReference>
<evidence type="ECO:0000256" key="9">
    <source>
        <dbReference type="ARBA" id="ARBA00022737"/>
    </source>
</evidence>
<keyword evidence="11" id="KW-0106">Calcium</keyword>
<feature type="disulfide bond" evidence="18">
    <location>
        <begin position="75"/>
        <end position="93"/>
    </location>
</feature>
<feature type="disulfide bond" evidence="18">
    <location>
        <begin position="1162"/>
        <end position="1174"/>
    </location>
</feature>
<feature type="domain" description="EGF-like" evidence="23">
    <location>
        <begin position="344"/>
        <end position="392"/>
    </location>
</feature>
<evidence type="ECO:0000256" key="19">
    <source>
        <dbReference type="PROSITE-ProRule" id="PRU00461"/>
    </source>
</evidence>
<evidence type="ECO:0000256" key="7">
    <source>
        <dbReference type="ARBA" id="ARBA00022692"/>
    </source>
</evidence>
<name>A0A915ELT1_9BILA</name>
<evidence type="ECO:0000256" key="8">
    <source>
        <dbReference type="ARBA" id="ARBA00022729"/>
    </source>
</evidence>
<dbReference type="InterPro" id="IPR009030">
    <property type="entry name" value="Growth_fac_rcpt_cys_sf"/>
</dbReference>
<dbReference type="InterPro" id="IPR001917">
    <property type="entry name" value="Aminotrans_II_pyridoxalP_BS"/>
</dbReference>
<dbReference type="InterPro" id="IPR000033">
    <property type="entry name" value="LDLR_classB_rpt"/>
</dbReference>
<evidence type="ECO:0000256" key="4">
    <source>
        <dbReference type="ARBA" id="ARBA00022536"/>
    </source>
</evidence>
<evidence type="ECO:0000256" key="18">
    <source>
        <dbReference type="PROSITE-ProRule" id="PRU00124"/>
    </source>
</evidence>
<dbReference type="FunFam" id="4.10.400.10:FF:000002">
    <property type="entry name" value="Low-density lipoprotein receptor-related protein 1"/>
    <property type="match status" value="1"/>
</dbReference>
<evidence type="ECO:0000256" key="12">
    <source>
        <dbReference type="ARBA" id="ARBA00022989"/>
    </source>
</evidence>
<dbReference type="FunFam" id="4.10.400.10:FF:000034">
    <property type="entry name" value="Low-density lipoprotein receptor-related protein 2"/>
    <property type="match status" value="1"/>
</dbReference>
<feature type="domain" description="EGF-like calcium-binding" evidence="22">
    <location>
        <begin position="341"/>
        <end position="371"/>
    </location>
</feature>
<dbReference type="FunFam" id="4.10.400.10:FF:000190">
    <property type="entry name" value="Low-density lipoprotein receptor-related protein"/>
    <property type="match status" value="1"/>
</dbReference>
<evidence type="ECO:0000256" key="13">
    <source>
        <dbReference type="ARBA" id="ARBA00023136"/>
    </source>
</evidence>
<dbReference type="SMART" id="SM00135">
    <property type="entry name" value="LY"/>
    <property type="match status" value="11"/>
</dbReference>
<evidence type="ECO:0000256" key="10">
    <source>
        <dbReference type="ARBA" id="ARBA00022753"/>
    </source>
</evidence>
<dbReference type="SMART" id="SM00192">
    <property type="entry name" value="LDLa"/>
    <property type="match status" value="13"/>
</dbReference>
<feature type="domain" description="EGF-like" evidence="23">
    <location>
        <begin position="1415"/>
        <end position="1451"/>
    </location>
</feature>
<dbReference type="InterPro" id="IPR051221">
    <property type="entry name" value="LDLR-related"/>
</dbReference>
<dbReference type="GO" id="GO:0016740">
    <property type="term" value="F:transferase activity"/>
    <property type="evidence" value="ECO:0007669"/>
    <property type="project" value="InterPro"/>
</dbReference>
<feature type="domain" description="EGF-like" evidence="23">
    <location>
        <begin position="1712"/>
        <end position="1747"/>
    </location>
</feature>
<dbReference type="PROSITE" id="PS01187">
    <property type="entry name" value="EGF_CA"/>
    <property type="match status" value="1"/>
</dbReference>
<dbReference type="GO" id="GO:0006898">
    <property type="term" value="P:receptor-mediated endocytosis"/>
    <property type="evidence" value="ECO:0007669"/>
    <property type="project" value="TreeGrafter"/>
</dbReference>
<evidence type="ECO:0000313" key="25">
    <source>
        <dbReference type="WBParaSite" id="jg7249"/>
    </source>
</evidence>
<dbReference type="Pfam" id="PF00057">
    <property type="entry name" value="Ldl_recept_a"/>
    <property type="match status" value="11"/>
</dbReference>
<dbReference type="CDD" id="cd00112">
    <property type="entry name" value="LDLa"/>
    <property type="match status" value="11"/>
</dbReference>
<evidence type="ECO:0000256" key="1">
    <source>
        <dbReference type="ARBA" id="ARBA00004251"/>
    </source>
</evidence>
<feature type="repeat" description="LDL-receptor class B" evidence="19">
    <location>
        <begin position="1499"/>
        <end position="1541"/>
    </location>
</feature>
<keyword evidence="13" id="KW-0472">Membrane</keyword>
<feature type="domain" description="EGF-like calcium-binding" evidence="22">
    <location>
        <begin position="1412"/>
        <end position="1451"/>
    </location>
</feature>
<comment type="caution">
    <text evidence="18">Lacks conserved residue(s) required for the propagation of feature annotation.</text>
</comment>
<evidence type="ECO:0000256" key="15">
    <source>
        <dbReference type="ARBA" id="ARBA00023170"/>
    </source>
</evidence>
<evidence type="ECO:0000256" key="16">
    <source>
        <dbReference type="ARBA" id="ARBA00023180"/>
    </source>
</evidence>
<feature type="repeat" description="LDL-receptor class B" evidence="19">
    <location>
        <begin position="1573"/>
        <end position="1616"/>
    </location>
</feature>
<evidence type="ECO:0000256" key="2">
    <source>
        <dbReference type="ARBA" id="ARBA00009939"/>
    </source>
</evidence>
<feature type="disulfide bond" evidence="18">
    <location>
        <begin position="259"/>
        <end position="274"/>
    </location>
</feature>
<keyword evidence="5" id="KW-0597">Phosphoprotein</keyword>
<feature type="disulfide bond" evidence="18">
    <location>
        <begin position="247"/>
        <end position="265"/>
    </location>
</feature>
<feature type="domain" description="EGF-like calcium-binding" evidence="22">
    <location>
        <begin position="1372"/>
        <end position="1411"/>
    </location>
</feature>
<dbReference type="WBParaSite" id="jg7249">
    <property type="protein sequence ID" value="jg7249"/>
    <property type="gene ID" value="jg7249"/>
</dbReference>
<dbReference type="PROSITE" id="PS01209">
    <property type="entry name" value="LDLRA_1"/>
    <property type="match status" value="7"/>
</dbReference>
<feature type="domain" description="EGF-like" evidence="23">
    <location>
        <begin position="973"/>
        <end position="1019"/>
    </location>
</feature>
<feature type="disulfide bond" evidence="18">
    <location>
        <begin position="1287"/>
        <end position="1299"/>
    </location>
</feature>
<dbReference type="Proteomes" id="UP000887574">
    <property type="component" value="Unplaced"/>
</dbReference>
<keyword evidence="16" id="KW-0325">Glycoprotein</keyword>
<evidence type="ECO:0000256" key="14">
    <source>
        <dbReference type="ARBA" id="ARBA00023157"/>
    </source>
</evidence>
<dbReference type="PANTHER" id="PTHR22722">
    <property type="entry name" value="LOW-DENSITY LIPOPROTEIN RECEPTOR-RELATED PROTEIN 2-RELATED"/>
    <property type="match status" value="1"/>
</dbReference>
<dbReference type="GO" id="GO:0016324">
    <property type="term" value="C:apical plasma membrane"/>
    <property type="evidence" value="ECO:0007669"/>
    <property type="project" value="TreeGrafter"/>
</dbReference>
<dbReference type="SMART" id="SM00181">
    <property type="entry name" value="EGF"/>
    <property type="match status" value="7"/>
</dbReference>
<dbReference type="PRINTS" id="PR00261">
    <property type="entry name" value="LDLRECEPTOR"/>
</dbReference>
<dbReference type="FunFam" id="4.10.400.10:FF:000001">
    <property type="entry name" value="Low-density lipoprotein receptor-related protein 1"/>
    <property type="match status" value="1"/>
</dbReference>
<organism evidence="24 25">
    <name type="scientific">Ditylenchus dipsaci</name>
    <dbReference type="NCBI Taxonomy" id="166011"/>
    <lineage>
        <taxon>Eukaryota</taxon>
        <taxon>Metazoa</taxon>
        <taxon>Ecdysozoa</taxon>
        <taxon>Nematoda</taxon>
        <taxon>Chromadorea</taxon>
        <taxon>Rhabditida</taxon>
        <taxon>Tylenchina</taxon>
        <taxon>Tylenchomorpha</taxon>
        <taxon>Sphaerularioidea</taxon>
        <taxon>Anguinidae</taxon>
        <taxon>Anguininae</taxon>
        <taxon>Ditylenchus</taxon>
    </lineage>
</organism>
<keyword evidence="9" id="KW-0677">Repeat</keyword>
<dbReference type="SUPFAM" id="SSF57184">
    <property type="entry name" value="Growth factor receptor domain"/>
    <property type="match status" value="1"/>
</dbReference>
<dbReference type="Pfam" id="PF00058">
    <property type="entry name" value="Ldl_recept_b"/>
    <property type="match status" value="1"/>
</dbReference>
<feature type="disulfide bond" evidence="18">
    <location>
        <begin position="68"/>
        <end position="80"/>
    </location>
</feature>
<keyword evidence="8 21" id="KW-0732">Signal</keyword>
<evidence type="ECO:0000256" key="11">
    <source>
        <dbReference type="ARBA" id="ARBA00022837"/>
    </source>
</evidence>
<evidence type="ECO:0000256" key="6">
    <source>
        <dbReference type="ARBA" id="ARBA00022583"/>
    </source>
</evidence>
<proteinExistence type="inferred from homology"/>
<keyword evidence="14 18" id="KW-1015">Disulfide bond</keyword>
<feature type="region of interest" description="Disordered" evidence="20">
    <location>
        <begin position="29"/>
        <end position="49"/>
    </location>
</feature>
<feature type="signal peptide" evidence="21">
    <location>
        <begin position="1"/>
        <end position="18"/>
    </location>
</feature>
<keyword evidence="4" id="KW-0245">EGF-like domain</keyword>
<reference evidence="25" key="1">
    <citation type="submission" date="2022-11" db="UniProtKB">
        <authorList>
            <consortium name="WormBaseParasite"/>
        </authorList>
    </citation>
    <scope>IDENTIFICATION</scope>
</reference>
<dbReference type="GO" id="GO:0042562">
    <property type="term" value="F:hormone binding"/>
    <property type="evidence" value="ECO:0007669"/>
    <property type="project" value="TreeGrafter"/>
</dbReference>
<dbReference type="InterPro" id="IPR018097">
    <property type="entry name" value="EGF_Ca-bd_CS"/>
</dbReference>
<dbReference type="Gene3D" id="4.10.400.10">
    <property type="entry name" value="Low-density Lipoprotein Receptor"/>
    <property type="match status" value="13"/>
</dbReference>
<feature type="disulfide bond" evidence="18">
    <location>
        <begin position="131"/>
        <end position="146"/>
    </location>
</feature>
<keyword evidence="3" id="KW-1003">Cell membrane</keyword>